<dbReference type="EMBL" id="JBEVCJ010000007">
    <property type="protein sequence ID" value="MET1255090.1"/>
    <property type="molecule type" value="Genomic_DNA"/>
</dbReference>
<dbReference type="InterPro" id="IPR036393">
    <property type="entry name" value="AceGlu_kinase-like_sf"/>
</dbReference>
<keyword evidence="1" id="KW-0418">Kinase</keyword>
<sequence>MSVAWKVIKFGGSSVSVPEHWEKISQIISHHLAQGFRPLVVFSAFKNVSNLLEALLHQAKANVHQTAITHLKELHIGYAAQLGVDTSCLDEWFIQLSNTCEIIANEQTISAKNHAMIVATGELLSSTIGEKYLAKQLGNTCWQDARAILKSTQQSNAWQHYTNADCTYEASALWQQQLARLPDVVITQGFIASDQQNDTVLLGREGSDTSASYLAAIVQAKAIEIWTDVPGVFTANPQELSAARRINCLTYEQAEIMAKCGAKVLHPRAIQPAKQNHIDIEVRCTHAPHLGGTSIITKNKFHLQQFDFNKNQLLSIAKEENVVWLVLPQPVRSAYNELVFRLCQIGFNLLLEVDAADDDPFNLHLIFIYLNTDKPQPELEQLIQVVANKNIKIHSNYTMLSLIGVTELPEKSLIEHCLHTNIQSNSRIAPITCLTHNRYTQFIILGRDCTELYAKLHAVWFNNGIDSSVINNDCGKNPPVDNQLFSSSWQALVQQT</sequence>
<dbReference type="Proteomes" id="UP001548189">
    <property type="component" value="Unassembled WGS sequence"/>
</dbReference>
<dbReference type="SUPFAM" id="SSF53633">
    <property type="entry name" value="Carbamate kinase-like"/>
    <property type="match status" value="1"/>
</dbReference>
<keyword evidence="2" id="KW-1185">Reference proteome</keyword>
<dbReference type="InterPro" id="IPR018042">
    <property type="entry name" value="Aspartate_kinase_CS"/>
</dbReference>
<dbReference type="NCBIfam" id="TIGR00657">
    <property type="entry name" value="asp_kinases"/>
    <property type="match status" value="1"/>
</dbReference>
<dbReference type="Gene3D" id="1.20.120.1320">
    <property type="entry name" value="Aspartokinase, catalytic domain"/>
    <property type="match status" value="1"/>
</dbReference>
<accession>A0ABV2BT27</accession>
<reference evidence="1 2" key="1">
    <citation type="submission" date="2024-06" db="EMBL/GenBank/DDBJ databases">
        <authorList>
            <person name="Li F."/>
        </authorList>
    </citation>
    <scope>NUCLEOTIDE SEQUENCE [LARGE SCALE GENOMIC DNA]</scope>
    <source>
        <strain evidence="1 2">GXAS 311</strain>
    </source>
</reference>
<dbReference type="GO" id="GO:0004072">
    <property type="term" value="F:aspartate kinase activity"/>
    <property type="evidence" value="ECO:0007669"/>
    <property type="project" value="UniProtKB-EC"/>
</dbReference>
<evidence type="ECO:0000313" key="1">
    <source>
        <dbReference type="EMBL" id="MET1255090.1"/>
    </source>
</evidence>
<dbReference type="EC" id="2.7.2.4" evidence="1"/>
<dbReference type="Pfam" id="PF00696">
    <property type="entry name" value="AA_kinase"/>
    <property type="match status" value="1"/>
</dbReference>
<name>A0ABV2BT27_9GAMM</name>
<keyword evidence="1" id="KW-0808">Transferase</keyword>
<gene>
    <name evidence="1" type="ORF">ABVT43_08135</name>
</gene>
<dbReference type="InterPro" id="IPR001341">
    <property type="entry name" value="Asp_kinase"/>
</dbReference>
<protein>
    <submittedName>
        <fullName evidence="1">Aspartate kinase</fullName>
        <ecNumber evidence="1">2.7.2.4</ecNumber>
    </submittedName>
</protein>
<evidence type="ECO:0000313" key="2">
    <source>
        <dbReference type="Proteomes" id="UP001548189"/>
    </source>
</evidence>
<dbReference type="InterPro" id="IPR001048">
    <property type="entry name" value="Asp/Glu/Uridylate_kinase"/>
</dbReference>
<dbReference type="PANTHER" id="PTHR21499:SF59">
    <property type="entry name" value="ASPARTOKINASE"/>
    <property type="match status" value="1"/>
</dbReference>
<organism evidence="1 2">
    <name type="scientific">Aliikangiella maris</name>
    <dbReference type="NCBI Taxonomy" id="3162458"/>
    <lineage>
        <taxon>Bacteria</taxon>
        <taxon>Pseudomonadati</taxon>
        <taxon>Pseudomonadota</taxon>
        <taxon>Gammaproteobacteria</taxon>
        <taxon>Oceanospirillales</taxon>
        <taxon>Pleioneaceae</taxon>
        <taxon>Aliikangiella</taxon>
    </lineage>
</organism>
<dbReference type="Gene3D" id="3.40.1160.10">
    <property type="entry name" value="Acetylglutamate kinase-like"/>
    <property type="match status" value="1"/>
</dbReference>
<dbReference type="PROSITE" id="PS00324">
    <property type="entry name" value="ASPARTOKINASE"/>
    <property type="match status" value="1"/>
</dbReference>
<comment type="caution">
    <text evidence="1">The sequence shown here is derived from an EMBL/GenBank/DDBJ whole genome shotgun (WGS) entry which is preliminary data.</text>
</comment>
<proteinExistence type="predicted"/>
<dbReference type="PANTHER" id="PTHR21499">
    <property type="entry name" value="ASPARTATE KINASE"/>
    <property type="match status" value="1"/>
</dbReference>
<dbReference type="InterPro" id="IPR042199">
    <property type="entry name" value="AsparK_Bifunc_asparK/hSer_DH"/>
</dbReference>